<keyword evidence="3" id="KW-1185">Reference proteome</keyword>
<proteinExistence type="predicted"/>
<gene>
    <name evidence="2" type="ORF">VitviT2T_005843</name>
</gene>
<protein>
    <recommendedName>
        <fullName evidence="1">Reverse transcriptase Ty1/copia-type domain-containing protein</fullName>
    </recommendedName>
</protein>
<dbReference type="InterPro" id="IPR013103">
    <property type="entry name" value="RVT_2"/>
</dbReference>
<dbReference type="EMBL" id="CP126651">
    <property type="protein sequence ID" value="WJZ86383.1"/>
    <property type="molecule type" value="Genomic_DNA"/>
</dbReference>
<name>A0ABY9BTX1_VITVI</name>
<dbReference type="Pfam" id="PF07727">
    <property type="entry name" value="RVT_2"/>
    <property type="match status" value="1"/>
</dbReference>
<reference evidence="2 3" key="1">
    <citation type="journal article" date="2023" name="Hortic Res">
        <title>The complete reference genome for grapevine (Vitis vinifera L.) genetics and breeding.</title>
        <authorList>
            <person name="Shi X."/>
            <person name="Cao S."/>
            <person name="Wang X."/>
            <person name="Huang S."/>
            <person name="Wang Y."/>
            <person name="Liu Z."/>
            <person name="Liu W."/>
            <person name="Leng X."/>
            <person name="Peng Y."/>
            <person name="Wang N."/>
            <person name="Wang Y."/>
            <person name="Ma Z."/>
            <person name="Xu X."/>
            <person name="Zhang F."/>
            <person name="Xue H."/>
            <person name="Zhong H."/>
            <person name="Wang Y."/>
            <person name="Zhang K."/>
            <person name="Velt A."/>
            <person name="Avia K."/>
            <person name="Holtgrawe D."/>
            <person name="Grimplet J."/>
            <person name="Matus J.T."/>
            <person name="Ware D."/>
            <person name="Wu X."/>
            <person name="Wang H."/>
            <person name="Liu C."/>
            <person name="Fang Y."/>
            <person name="Rustenholz C."/>
            <person name="Cheng Z."/>
            <person name="Xiao H."/>
            <person name="Zhou Y."/>
        </authorList>
    </citation>
    <scope>NUCLEOTIDE SEQUENCE [LARGE SCALE GENOMIC DNA]</scope>
    <source>
        <strain evidence="3">cv. Pinot noir / PN40024</strain>
        <tissue evidence="2">Leaf</tissue>
    </source>
</reference>
<dbReference type="Proteomes" id="UP001227230">
    <property type="component" value="Chromosome 4"/>
</dbReference>
<evidence type="ECO:0000313" key="3">
    <source>
        <dbReference type="Proteomes" id="UP001227230"/>
    </source>
</evidence>
<evidence type="ECO:0000259" key="1">
    <source>
        <dbReference type="Pfam" id="PF07727"/>
    </source>
</evidence>
<accession>A0ABY9BTX1</accession>
<feature type="domain" description="Reverse transcriptase Ty1/copia-type" evidence="1">
    <location>
        <begin position="22"/>
        <end position="103"/>
    </location>
</feature>
<sequence>MYLLAKPIESHSVLQRLRSKDGNVTILIVCVDDMILIGDDVAEMEALKKILAKESQISLILEVFFGNEVARNNNGILMSQKKYALDLLKETRMLGCKPCETPMDSNQKLGVIDKGDPIDKGSFQRLVGKLIYRSHT</sequence>
<evidence type="ECO:0000313" key="2">
    <source>
        <dbReference type="EMBL" id="WJZ86383.1"/>
    </source>
</evidence>
<organism evidence="2 3">
    <name type="scientific">Vitis vinifera</name>
    <name type="common">Grape</name>
    <dbReference type="NCBI Taxonomy" id="29760"/>
    <lineage>
        <taxon>Eukaryota</taxon>
        <taxon>Viridiplantae</taxon>
        <taxon>Streptophyta</taxon>
        <taxon>Embryophyta</taxon>
        <taxon>Tracheophyta</taxon>
        <taxon>Spermatophyta</taxon>
        <taxon>Magnoliopsida</taxon>
        <taxon>eudicotyledons</taxon>
        <taxon>Gunneridae</taxon>
        <taxon>Pentapetalae</taxon>
        <taxon>rosids</taxon>
        <taxon>Vitales</taxon>
        <taxon>Vitaceae</taxon>
        <taxon>Viteae</taxon>
        <taxon>Vitis</taxon>
    </lineage>
</organism>